<protein>
    <submittedName>
        <fullName evidence="8">GtrA family protein</fullName>
    </submittedName>
</protein>
<dbReference type="PANTHER" id="PTHR38459:SF1">
    <property type="entry name" value="PROPHAGE BACTOPRENOL-LINKED GLUCOSE TRANSLOCASE HOMOLOG"/>
    <property type="match status" value="1"/>
</dbReference>
<dbReference type="InParanoid" id="D6TK33"/>
<evidence type="ECO:0000256" key="6">
    <source>
        <dbReference type="SAM" id="Phobius"/>
    </source>
</evidence>
<keyword evidence="3 6" id="KW-0812">Transmembrane</keyword>
<dbReference type="STRING" id="485913.Krac_11358"/>
<feature type="domain" description="GtrA/DPMS transmembrane" evidence="7">
    <location>
        <begin position="35"/>
        <end position="161"/>
    </location>
</feature>
<accession>D6TK33</accession>
<sequence>MIETEEVHNRQQETKDVYKPPLLAHWKTHPLQVVRFGLVGGVNTGLDLLALNALLLLLPTNRTWLILAYNVVAYSFGAFNSFLLNKYWTFRNKQSMSWHELTRFACTTFLGMVVNTMLVWVIRTFPHPFVQSITLWTNLSKVLAIIVSASISFLGMRLWVFVQKP</sequence>
<dbReference type="GO" id="GO:0000271">
    <property type="term" value="P:polysaccharide biosynthetic process"/>
    <property type="evidence" value="ECO:0007669"/>
    <property type="project" value="InterPro"/>
</dbReference>
<proteinExistence type="inferred from homology"/>
<dbReference type="PANTHER" id="PTHR38459">
    <property type="entry name" value="PROPHAGE BACTOPRENOL-LINKED GLUCOSE TRANSLOCASE HOMOLOG"/>
    <property type="match status" value="1"/>
</dbReference>
<evidence type="ECO:0000256" key="1">
    <source>
        <dbReference type="ARBA" id="ARBA00004141"/>
    </source>
</evidence>
<evidence type="ECO:0000256" key="4">
    <source>
        <dbReference type="ARBA" id="ARBA00022989"/>
    </source>
</evidence>
<keyword evidence="9" id="KW-1185">Reference proteome</keyword>
<dbReference type="GO" id="GO:0005886">
    <property type="term" value="C:plasma membrane"/>
    <property type="evidence" value="ECO:0007669"/>
    <property type="project" value="TreeGrafter"/>
</dbReference>
<evidence type="ECO:0000259" key="7">
    <source>
        <dbReference type="Pfam" id="PF04138"/>
    </source>
</evidence>
<dbReference type="Pfam" id="PF04138">
    <property type="entry name" value="GtrA_DPMS_TM"/>
    <property type="match status" value="1"/>
</dbReference>
<dbReference type="RefSeq" id="WP_007906659.1">
    <property type="nucleotide sequence ID" value="NZ_ADVG01000001.1"/>
</dbReference>
<evidence type="ECO:0000256" key="3">
    <source>
        <dbReference type="ARBA" id="ARBA00022692"/>
    </source>
</evidence>
<dbReference type="FunCoup" id="D6TK33">
    <property type="interactions" value="38"/>
</dbReference>
<gene>
    <name evidence="8" type="ORF">Krac_11358</name>
</gene>
<keyword evidence="5 6" id="KW-0472">Membrane</keyword>
<evidence type="ECO:0000256" key="5">
    <source>
        <dbReference type="ARBA" id="ARBA00023136"/>
    </source>
</evidence>
<evidence type="ECO:0000313" key="8">
    <source>
        <dbReference type="EMBL" id="EFH89790.1"/>
    </source>
</evidence>
<reference evidence="8 9" key="1">
    <citation type="journal article" date="2011" name="Stand. Genomic Sci.">
        <title>Non-contiguous finished genome sequence and contextual data of the filamentous soil bacterium Ktedonobacter racemifer type strain (SOSP1-21).</title>
        <authorList>
            <person name="Chang Y.J."/>
            <person name="Land M."/>
            <person name="Hauser L."/>
            <person name="Chertkov O."/>
            <person name="Del Rio T.G."/>
            <person name="Nolan M."/>
            <person name="Copeland A."/>
            <person name="Tice H."/>
            <person name="Cheng J.F."/>
            <person name="Lucas S."/>
            <person name="Han C."/>
            <person name="Goodwin L."/>
            <person name="Pitluck S."/>
            <person name="Ivanova N."/>
            <person name="Ovchinikova G."/>
            <person name="Pati A."/>
            <person name="Chen A."/>
            <person name="Palaniappan K."/>
            <person name="Mavromatis K."/>
            <person name="Liolios K."/>
            <person name="Brettin T."/>
            <person name="Fiebig A."/>
            <person name="Rohde M."/>
            <person name="Abt B."/>
            <person name="Goker M."/>
            <person name="Detter J.C."/>
            <person name="Woyke T."/>
            <person name="Bristow J."/>
            <person name="Eisen J.A."/>
            <person name="Markowitz V."/>
            <person name="Hugenholtz P."/>
            <person name="Kyrpides N.C."/>
            <person name="Klenk H.P."/>
            <person name="Lapidus A."/>
        </authorList>
    </citation>
    <scope>NUCLEOTIDE SEQUENCE [LARGE SCALE GENOMIC DNA]</scope>
    <source>
        <strain evidence="9">DSM 44963</strain>
    </source>
</reference>
<feature type="transmembrane region" description="Helical" evidence="6">
    <location>
        <begin position="64"/>
        <end position="83"/>
    </location>
</feature>
<feature type="transmembrane region" description="Helical" evidence="6">
    <location>
        <begin position="36"/>
        <end position="58"/>
    </location>
</feature>
<feature type="transmembrane region" description="Helical" evidence="6">
    <location>
        <begin position="104"/>
        <end position="122"/>
    </location>
</feature>
<dbReference type="OrthoDB" id="165348at2"/>
<organism evidence="8 9">
    <name type="scientific">Ktedonobacter racemifer DSM 44963</name>
    <dbReference type="NCBI Taxonomy" id="485913"/>
    <lineage>
        <taxon>Bacteria</taxon>
        <taxon>Bacillati</taxon>
        <taxon>Chloroflexota</taxon>
        <taxon>Ktedonobacteria</taxon>
        <taxon>Ktedonobacterales</taxon>
        <taxon>Ktedonobacteraceae</taxon>
        <taxon>Ktedonobacter</taxon>
    </lineage>
</organism>
<comment type="subcellular location">
    <subcellularLocation>
        <location evidence="1">Membrane</location>
        <topology evidence="1">Multi-pass membrane protein</topology>
    </subcellularLocation>
</comment>
<dbReference type="Proteomes" id="UP000004508">
    <property type="component" value="Unassembled WGS sequence"/>
</dbReference>
<dbReference type="AlphaFoldDB" id="D6TK33"/>
<comment type="similarity">
    <text evidence="2">Belongs to the GtrA family.</text>
</comment>
<dbReference type="eggNOG" id="COG2246">
    <property type="taxonomic scope" value="Bacteria"/>
</dbReference>
<evidence type="ECO:0000313" key="9">
    <source>
        <dbReference type="Proteomes" id="UP000004508"/>
    </source>
</evidence>
<evidence type="ECO:0000256" key="2">
    <source>
        <dbReference type="ARBA" id="ARBA00009399"/>
    </source>
</evidence>
<keyword evidence="4 6" id="KW-1133">Transmembrane helix</keyword>
<name>D6TK33_KTERA</name>
<dbReference type="InterPro" id="IPR051401">
    <property type="entry name" value="GtrA_CellWall_Glycosyl"/>
</dbReference>
<comment type="caution">
    <text evidence="8">The sequence shown here is derived from an EMBL/GenBank/DDBJ whole genome shotgun (WGS) entry which is preliminary data.</text>
</comment>
<dbReference type="EMBL" id="ADVG01000001">
    <property type="protein sequence ID" value="EFH89790.1"/>
    <property type="molecule type" value="Genomic_DNA"/>
</dbReference>
<feature type="transmembrane region" description="Helical" evidence="6">
    <location>
        <begin position="142"/>
        <end position="162"/>
    </location>
</feature>
<dbReference type="InterPro" id="IPR007267">
    <property type="entry name" value="GtrA_DPMS_TM"/>
</dbReference>